<evidence type="ECO:0000313" key="2">
    <source>
        <dbReference type="Proteomes" id="UP000010296"/>
    </source>
</evidence>
<dbReference type="eggNOG" id="ENOG5032UKK">
    <property type="taxonomic scope" value="Bacteria"/>
</dbReference>
<protein>
    <recommendedName>
        <fullName evidence="3">Peptidase C39-like domain-containing protein</fullName>
    </recommendedName>
</protein>
<dbReference type="EMBL" id="AEPV01000018">
    <property type="protein sequence ID" value="EFU74636.1"/>
    <property type="molecule type" value="Genomic_DNA"/>
</dbReference>
<accession>E6LDP7</accession>
<name>E6LDP7_ENTI1</name>
<gene>
    <name evidence="1" type="ORF">HMPREF9088_0487</name>
</gene>
<comment type="caution">
    <text evidence="1">The sequence shown here is derived from an EMBL/GenBank/DDBJ whole genome shotgun (WGS) entry which is preliminary data.</text>
</comment>
<dbReference type="HOGENOM" id="CLU_1473035_0_0_9"/>
<evidence type="ECO:0008006" key="3">
    <source>
        <dbReference type="Google" id="ProtNLM"/>
    </source>
</evidence>
<dbReference type="SUPFAM" id="SSF54001">
    <property type="entry name" value="Cysteine proteinases"/>
    <property type="match status" value="1"/>
</dbReference>
<organism evidence="1 2">
    <name type="scientific">Enterococcus italicus (strain DSM 15952 / CCUG 50447 / LMG 22039 / TP 1.5)</name>
    <dbReference type="NCBI Taxonomy" id="888064"/>
    <lineage>
        <taxon>Bacteria</taxon>
        <taxon>Bacillati</taxon>
        <taxon>Bacillota</taxon>
        <taxon>Bacilli</taxon>
        <taxon>Lactobacillales</taxon>
        <taxon>Enterococcaceae</taxon>
        <taxon>Enterococcus</taxon>
    </lineage>
</organism>
<sequence length="211" mass="24672">MLLLSYKDSILTSRGRLEDWRMDTIHWHGIAQERFKRYEKWINTDGQLCGSYAAAVFLAYLQDYEPPFHLPRFVRQMDSADGENLVHYLRLFIQPLGLATIPLQVSWGISRFCRYMDQPYWARLTPIGGWERTVKRIDQGLPLIVGLNKKLGSTYGNHWVVAYAYGEDQNGKRWVKVHDNWGNYRAVVPAKWLMSTVSFKEIGEIKQTNEN</sequence>
<evidence type="ECO:0000313" key="1">
    <source>
        <dbReference type="EMBL" id="EFU74636.1"/>
    </source>
</evidence>
<dbReference type="STRING" id="888064.HMPREF9088_0487"/>
<dbReference type="Proteomes" id="UP000010296">
    <property type="component" value="Unassembled WGS sequence"/>
</dbReference>
<dbReference type="AlphaFoldDB" id="E6LDP7"/>
<proteinExistence type="predicted"/>
<dbReference type="InterPro" id="IPR038765">
    <property type="entry name" value="Papain-like_cys_pep_sf"/>
</dbReference>
<reference evidence="1 2" key="1">
    <citation type="submission" date="2010-12" db="EMBL/GenBank/DDBJ databases">
        <authorList>
            <person name="Muzny D."/>
            <person name="Qin X."/>
            <person name="Deng J."/>
            <person name="Jiang H."/>
            <person name="Liu Y."/>
            <person name="Qu J."/>
            <person name="Song X.-Z."/>
            <person name="Zhang L."/>
            <person name="Thornton R."/>
            <person name="Coyle M."/>
            <person name="Francisco L."/>
            <person name="Jackson L."/>
            <person name="Javaid M."/>
            <person name="Korchina V."/>
            <person name="Kovar C."/>
            <person name="Mata R."/>
            <person name="Mathew T."/>
            <person name="Ngo R."/>
            <person name="Nguyen L."/>
            <person name="Nguyen N."/>
            <person name="Okwuonu G."/>
            <person name="Ongeri F."/>
            <person name="Pham C."/>
            <person name="Simmons D."/>
            <person name="Wilczek-Boney K."/>
            <person name="Hale W."/>
            <person name="Jakkamsetti A."/>
            <person name="Pham P."/>
            <person name="Ruth R."/>
            <person name="San Lucas F."/>
            <person name="Warren J."/>
            <person name="Zhang J."/>
            <person name="Zhao Z."/>
            <person name="Zhou C."/>
            <person name="Zhu D."/>
            <person name="Lee S."/>
            <person name="Bess C."/>
            <person name="Blankenburg K."/>
            <person name="Forbes L."/>
            <person name="Fu Q."/>
            <person name="Gubbala S."/>
            <person name="Hirani K."/>
            <person name="Jayaseelan J.C."/>
            <person name="Lara F."/>
            <person name="Munidasa M."/>
            <person name="Palculict T."/>
            <person name="Patil S."/>
            <person name="Pu L.-L."/>
            <person name="Saada N."/>
            <person name="Tang L."/>
            <person name="Weissenberger G."/>
            <person name="Zhu Y."/>
            <person name="Hemphill L."/>
            <person name="Shang Y."/>
            <person name="Youmans B."/>
            <person name="Ayvaz T."/>
            <person name="Ross M."/>
            <person name="Santibanez J."/>
            <person name="Aqrawi P."/>
            <person name="Gross S."/>
            <person name="Joshi V."/>
            <person name="Fowler G."/>
            <person name="Nazareth L."/>
            <person name="Reid J."/>
            <person name="Worley K."/>
            <person name="Petrosino J."/>
            <person name="Highlander S."/>
            <person name="Gibbs R."/>
        </authorList>
    </citation>
    <scope>NUCLEOTIDE SEQUENCE [LARGE SCALE GENOMIC DNA]</scope>
    <source>
        <strain evidence="2">DSM 15952 / CCUG 50447 / LMG 22039 / TP 1.5</strain>
    </source>
</reference>
<keyword evidence="2" id="KW-1185">Reference proteome</keyword>